<dbReference type="EMBL" id="JAPNUD010000007">
    <property type="protein sequence ID" value="MDA0639855.1"/>
    <property type="molecule type" value="Genomic_DNA"/>
</dbReference>
<proteinExistence type="predicted"/>
<sequence length="45" mass="4603">MPKHPAANSADPQSITCSPALAALAGSPHFAMTSSVSIRRGPYAH</sequence>
<evidence type="ECO:0000313" key="1">
    <source>
        <dbReference type="EMBL" id="MDA0639855.1"/>
    </source>
</evidence>
<evidence type="ECO:0000313" key="2">
    <source>
        <dbReference type="Proteomes" id="UP001212498"/>
    </source>
</evidence>
<dbReference type="RefSeq" id="WP_271275274.1">
    <property type="nucleotide sequence ID" value="NZ_BAABFD010000004.1"/>
</dbReference>
<reference evidence="1 2" key="1">
    <citation type="submission" date="2022-11" db="EMBL/GenBank/DDBJ databases">
        <title>Nonomuraea corallina sp. nov., a new species of the genus Nonomuraea isolated from sea side sediment in Thai sea.</title>
        <authorList>
            <person name="Ngamcharungchit C."/>
            <person name="Matsumoto A."/>
            <person name="Suriyachadkun C."/>
            <person name="Panbangred W."/>
            <person name="Inahashi Y."/>
            <person name="Intra B."/>
        </authorList>
    </citation>
    <scope>NUCLEOTIDE SEQUENCE [LARGE SCALE GENOMIC DNA]</scope>
    <source>
        <strain evidence="1 2">DSM 43553</strain>
    </source>
</reference>
<comment type="caution">
    <text evidence="1">The sequence shown here is derived from an EMBL/GenBank/DDBJ whole genome shotgun (WGS) entry which is preliminary data.</text>
</comment>
<name>A0ABT4SS31_9ACTN</name>
<dbReference type="Proteomes" id="UP001212498">
    <property type="component" value="Unassembled WGS sequence"/>
</dbReference>
<keyword evidence="2" id="KW-1185">Reference proteome</keyword>
<protein>
    <submittedName>
        <fullName evidence="1">Uncharacterized protein</fullName>
    </submittedName>
</protein>
<accession>A0ABT4SS31</accession>
<gene>
    <name evidence="1" type="ORF">OUY24_04430</name>
</gene>
<organism evidence="1 2">
    <name type="scientific">Nonomuraea ferruginea</name>
    <dbReference type="NCBI Taxonomy" id="46174"/>
    <lineage>
        <taxon>Bacteria</taxon>
        <taxon>Bacillati</taxon>
        <taxon>Actinomycetota</taxon>
        <taxon>Actinomycetes</taxon>
        <taxon>Streptosporangiales</taxon>
        <taxon>Streptosporangiaceae</taxon>
        <taxon>Nonomuraea</taxon>
    </lineage>
</organism>